<name>A0A0A9AB31_ARUDO</name>
<dbReference type="EMBL" id="GBRH01249594">
    <property type="protein sequence ID" value="JAD48301.1"/>
    <property type="molecule type" value="Transcribed_RNA"/>
</dbReference>
<accession>A0A0A9AB31</accession>
<proteinExistence type="predicted"/>
<dbReference type="AlphaFoldDB" id="A0A0A9AB31"/>
<evidence type="ECO:0000313" key="1">
    <source>
        <dbReference type="EMBL" id="JAD48301.1"/>
    </source>
</evidence>
<organism evidence="1">
    <name type="scientific">Arundo donax</name>
    <name type="common">Giant reed</name>
    <name type="synonym">Donax arundinaceus</name>
    <dbReference type="NCBI Taxonomy" id="35708"/>
    <lineage>
        <taxon>Eukaryota</taxon>
        <taxon>Viridiplantae</taxon>
        <taxon>Streptophyta</taxon>
        <taxon>Embryophyta</taxon>
        <taxon>Tracheophyta</taxon>
        <taxon>Spermatophyta</taxon>
        <taxon>Magnoliopsida</taxon>
        <taxon>Liliopsida</taxon>
        <taxon>Poales</taxon>
        <taxon>Poaceae</taxon>
        <taxon>PACMAD clade</taxon>
        <taxon>Arundinoideae</taxon>
        <taxon>Arundineae</taxon>
        <taxon>Arundo</taxon>
    </lineage>
</organism>
<reference evidence="1" key="1">
    <citation type="submission" date="2014-09" db="EMBL/GenBank/DDBJ databases">
        <authorList>
            <person name="Magalhaes I.L.F."/>
            <person name="Oliveira U."/>
            <person name="Santos F.R."/>
            <person name="Vidigal T.H.D.A."/>
            <person name="Brescovit A.D."/>
            <person name="Santos A.J."/>
        </authorList>
    </citation>
    <scope>NUCLEOTIDE SEQUENCE</scope>
    <source>
        <tissue evidence="1">Shoot tissue taken approximately 20 cm above the soil surface</tissue>
    </source>
</reference>
<sequence>MTCSGSSTFSYGYLMLGWCCRQAQWNTVQACELYH</sequence>
<reference evidence="1" key="2">
    <citation type="journal article" date="2015" name="Data Brief">
        <title>Shoot transcriptome of the giant reed, Arundo donax.</title>
        <authorList>
            <person name="Barrero R.A."/>
            <person name="Guerrero F.D."/>
            <person name="Moolhuijzen P."/>
            <person name="Goolsby J.A."/>
            <person name="Tidwell J."/>
            <person name="Bellgard S.E."/>
            <person name="Bellgard M.I."/>
        </authorList>
    </citation>
    <scope>NUCLEOTIDE SEQUENCE</scope>
    <source>
        <tissue evidence="1">Shoot tissue taken approximately 20 cm above the soil surface</tissue>
    </source>
</reference>
<protein>
    <submittedName>
        <fullName evidence="1">Uncharacterized protein</fullName>
    </submittedName>
</protein>